<keyword evidence="5" id="KW-0788">Thiol protease</keyword>
<evidence type="ECO:0000313" key="9">
    <source>
        <dbReference type="EMBL" id="MBF1383596.1"/>
    </source>
</evidence>
<feature type="signal peptide" evidence="7">
    <location>
        <begin position="1"/>
        <end position="20"/>
    </location>
</feature>
<feature type="domain" description="Spi protease inhibitor" evidence="8">
    <location>
        <begin position="20"/>
        <end position="118"/>
    </location>
</feature>
<proteinExistence type="inferred from homology"/>
<dbReference type="InterPro" id="IPR026444">
    <property type="entry name" value="Secre_tail"/>
</dbReference>
<dbReference type="RefSeq" id="WP_273158360.1">
    <property type="nucleotide sequence ID" value="NZ_JABZSJ010000004.1"/>
</dbReference>
<feature type="active site" description="Nucleophile" evidence="6">
    <location>
        <position position="184"/>
    </location>
</feature>
<evidence type="ECO:0000259" key="8">
    <source>
        <dbReference type="Pfam" id="PF13734"/>
    </source>
</evidence>
<keyword evidence="2" id="KW-0645">Protease</keyword>
<keyword evidence="4" id="KW-0378">Hydrolase</keyword>
<evidence type="ECO:0000256" key="3">
    <source>
        <dbReference type="ARBA" id="ARBA00022729"/>
    </source>
</evidence>
<dbReference type="InterPro" id="IPR000200">
    <property type="entry name" value="Peptidase_C10"/>
</dbReference>
<dbReference type="InterPro" id="IPR044934">
    <property type="entry name" value="Streptopain_sf"/>
</dbReference>
<name>A0A930HKW9_9BACT</name>
<keyword evidence="3 7" id="KW-0732">Signal</keyword>
<dbReference type="PRINTS" id="PR00797">
    <property type="entry name" value="STREPTOPAIN"/>
</dbReference>
<evidence type="ECO:0000256" key="6">
    <source>
        <dbReference type="PIRSR" id="PIRSR600200-1"/>
    </source>
</evidence>
<dbReference type="GO" id="GO:0008234">
    <property type="term" value="F:cysteine-type peptidase activity"/>
    <property type="evidence" value="ECO:0007669"/>
    <property type="project" value="UniProtKB-KW"/>
</dbReference>
<dbReference type="InterPro" id="IPR038765">
    <property type="entry name" value="Papain-like_cys_pep_sf"/>
</dbReference>
<dbReference type="AlphaFoldDB" id="A0A930HKW9"/>
<accession>A0A930HKW9</accession>
<comment type="caution">
    <text evidence="9">The sequence shown here is derived from an EMBL/GenBank/DDBJ whole genome shotgun (WGS) entry which is preliminary data.</text>
</comment>
<comment type="similarity">
    <text evidence="1">Belongs to the peptidase C10 family.</text>
</comment>
<dbReference type="Proteomes" id="UP000771736">
    <property type="component" value="Unassembled WGS sequence"/>
</dbReference>
<evidence type="ECO:0000256" key="4">
    <source>
        <dbReference type="ARBA" id="ARBA00022801"/>
    </source>
</evidence>
<evidence type="ECO:0000256" key="2">
    <source>
        <dbReference type="ARBA" id="ARBA00022670"/>
    </source>
</evidence>
<protein>
    <submittedName>
        <fullName evidence="9">C10 family peptidase</fullName>
    </submittedName>
</protein>
<feature type="active site" description="Proton acceptor" evidence="6">
    <location>
        <position position="329"/>
    </location>
</feature>
<dbReference type="Gene3D" id="3.90.70.50">
    <property type="entry name" value="Peptidase C10, streptopain"/>
    <property type="match status" value="1"/>
</dbReference>
<dbReference type="EMBL" id="JABZSJ010000004">
    <property type="protein sequence ID" value="MBF1383596.1"/>
    <property type="molecule type" value="Genomic_DNA"/>
</dbReference>
<evidence type="ECO:0000313" key="10">
    <source>
        <dbReference type="Proteomes" id="UP000771736"/>
    </source>
</evidence>
<organism evidence="9 10">
    <name type="scientific">Prevotella aurantiaca</name>
    <dbReference type="NCBI Taxonomy" id="596085"/>
    <lineage>
        <taxon>Bacteria</taxon>
        <taxon>Pseudomonadati</taxon>
        <taxon>Bacteroidota</taxon>
        <taxon>Bacteroidia</taxon>
        <taxon>Bacteroidales</taxon>
        <taxon>Prevotellaceae</taxon>
        <taxon>Prevotella</taxon>
    </lineage>
</organism>
<sequence length="997" mass="111362">MKRTFNFLLLFALLAIPAFAEKVSRTEAQRIAQDFLAKHHHRNVKAHLMAMPRKLMHATFSTTANYSPFYVYNVENNGGFVIVSGDDAIGTIIGYSDKGTFDLEGAPSNVVNMMKMFANAVERQQRTGSTDFVKEDERVAPRGEVKVKPLLNNIQWGQDAPFFNKMPAKKPTENNPKEHYYVGCVATAMAQIMRYHKWPAQGTGNMSYTDNLGKRHDIDFTTGNFDWTKMPERLEKDNADETENDMVATLSSLSAFSVHMSFMPSGEAGAYSQAVTGAMVNYFGYDTGISYKRREYYSTPQWIGMIKAELDAGRPVFYSATNEDGKGGHAFVCDGYDSEDYFHFNWGWYGKSNGYFRVNALEPYSLGIGANGGGYNLQQEIITGIKPLNGGTPGKKSWAIFGSSRIAVVEAGGQILGMQRIDNHDCDKFIGKVGLVLIDKNNEVKAVLKEEDKTFAPVNVDGNLYTTGFYISHWVKKEIDGNVPNGSDYRIQFAVKANGSDDWQLVLCPNNLPNYGEATVEDNKIVSVKQHEPVPNVTLMKPITAENELHAKGSGKFTLVLKNNSDDFYLNHIWLKFTSVNDESKVYYVHENDKATFHQVYDNSEKTIQLLCELPNDLPAGKYKVTAFEKNVNVTEPKEDATEEDKQRYRDNIAKWESYPFKPAFTEDNILEVLEEITTPVFYQESEMLWISNTNKENNAAVKQGDIIAILQEARNYGAAGNSSMLMKAVDVTDNSKVYDIIQTKEADYKKMELAKAVYSSRLDLAAGKYSLVPYYVVNGVETPMGGQKKEYTLEVLDNDAIELSCTEFTIPTSQLEVGKRTSGFKLKITARKAVKGVPVYVRLRPATRAGGMMAFMKSVTLEEGKSEEYTFSLAPEAALQPGKYLLYAEYRPKGKKYGQEIPLAGHNTQVVYLGVVTGIDEIQTTGNEANFTINGNVINFNNTKNVRCVEVYNIAGTKAFSTTNIANSIFLPIHNGVYVVRIITTEGTITKKIGIR</sequence>
<evidence type="ECO:0000256" key="1">
    <source>
        <dbReference type="ARBA" id="ARBA00009693"/>
    </source>
</evidence>
<dbReference type="GO" id="GO:0006508">
    <property type="term" value="P:proteolysis"/>
    <property type="evidence" value="ECO:0007669"/>
    <property type="project" value="UniProtKB-KW"/>
</dbReference>
<dbReference type="Pfam" id="PF01640">
    <property type="entry name" value="Peptidase_C10"/>
    <property type="match status" value="1"/>
</dbReference>
<dbReference type="NCBIfam" id="TIGR04183">
    <property type="entry name" value="Por_Secre_tail"/>
    <property type="match status" value="1"/>
</dbReference>
<dbReference type="InterPro" id="IPR025896">
    <property type="entry name" value="Spi_Prtas-inh"/>
</dbReference>
<feature type="chain" id="PRO_5036760100" evidence="7">
    <location>
        <begin position="21"/>
        <end position="997"/>
    </location>
</feature>
<evidence type="ECO:0000256" key="7">
    <source>
        <dbReference type="SAM" id="SignalP"/>
    </source>
</evidence>
<reference evidence="9" key="1">
    <citation type="submission" date="2020-04" db="EMBL/GenBank/DDBJ databases">
        <title>Deep metagenomics examines the oral microbiome during advanced dental caries in children, revealing novel taxa and co-occurrences with host molecules.</title>
        <authorList>
            <person name="Baker J.L."/>
            <person name="Morton J.T."/>
            <person name="Dinis M."/>
            <person name="Alvarez R."/>
            <person name="Tran N.C."/>
            <person name="Knight R."/>
            <person name="Edlund A."/>
        </authorList>
    </citation>
    <scope>NUCLEOTIDE SEQUENCE</scope>
    <source>
        <strain evidence="9">JCVI_44_bin.5</strain>
    </source>
</reference>
<dbReference type="Pfam" id="PF13734">
    <property type="entry name" value="Inhibitor_I69"/>
    <property type="match status" value="1"/>
</dbReference>
<dbReference type="SUPFAM" id="SSF54001">
    <property type="entry name" value="Cysteine proteinases"/>
    <property type="match status" value="1"/>
</dbReference>
<evidence type="ECO:0000256" key="5">
    <source>
        <dbReference type="ARBA" id="ARBA00022807"/>
    </source>
</evidence>
<gene>
    <name evidence="9" type="ORF">HXN26_01865</name>
</gene>